<feature type="transmembrane region" description="Helical" evidence="2">
    <location>
        <begin position="26"/>
        <end position="47"/>
    </location>
</feature>
<keyword evidence="2" id="KW-0472">Membrane</keyword>
<evidence type="ECO:0000256" key="2">
    <source>
        <dbReference type="SAM" id="Phobius"/>
    </source>
</evidence>
<accession>A0ABU7KJE6</accession>
<protein>
    <submittedName>
        <fullName evidence="3">Uncharacterized protein</fullName>
    </submittedName>
</protein>
<evidence type="ECO:0000256" key="1">
    <source>
        <dbReference type="SAM" id="MobiDB-lite"/>
    </source>
</evidence>
<dbReference type="PROSITE" id="PS51257">
    <property type="entry name" value="PROKAR_LIPOPROTEIN"/>
    <property type="match status" value="1"/>
</dbReference>
<gene>
    <name evidence="3" type="ORF">Q8A49_02785</name>
</gene>
<dbReference type="EMBL" id="JAUUCC010000004">
    <property type="protein sequence ID" value="MEE2049415.1"/>
    <property type="molecule type" value="Genomic_DNA"/>
</dbReference>
<keyword evidence="2" id="KW-0812">Transmembrane</keyword>
<reference evidence="3 4" key="1">
    <citation type="submission" date="2023-07" db="EMBL/GenBank/DDBJ databases">
        <authorList>
            <person name="Girao M."/>
            <person name="Carvalho M.F."/>
        </authorList>
    </citation>
    <scope>NUCLEOTIDE SEQUENCE [LARGE SCALE GENOMIC DNA]</scope>
    <source>
        <strain evidence="3 4">66/93</strain>
    </source>
</reference>
<sequence>MSTRKPPSDTVPETQDGAAPATAATWWLTACSLVLVGALVAASVVFLGRDGAGSAAAPAGEAAAAPVDDLVEHTRMAVEGLTPIVEDMEEFLPTDGSHPPLDTTDAATVNSWRTGVQEAAGHFGDPPSDASSHSVAHAGLTSSVRLLSMAVETYAKAAQAEDEELRMDVLHIAMDLRNEAVVSWSAAATQLDLLSLEAGGEHVHLYLPDVPGALRPDGAEEGGGDPAPADGHGDDH</sequence>
<dbReference type="RefSeq" id="WP_330156692.1">
    <property type="nucleotide sequence ID" value="NZ_BAAAJA010000001.1"/>
</dbReference>
<organism evidence="3 4">
    <name type="scientific">Nocardiopsis tropica</name>
    <dbReference type="NCBI Taxonomy" id="109330"/>
    <lineage>
        <taxon>Bacteria</taxon>
        <taxon>Bacillati</taxon>
        <taxon>Actinomycetota</taxon>
        <taxon>Actinomycetes</taxon>
        <taxon>Streptosporangiales</taxon>
        <taxon>Nocardiopsidaceae</taxon>
        <taxon>Nocardiopsis</taxon>
    </lineage>
</organism>
<comment type="caution">
    <text evidence="3">The sequence shown here is derived from an EMBL/GenBank/DDBJ whole genome shotgun (WGS) entry which is preliminary data.</text>
</comment>
<name>A0ABU7KJE6_9ACTN</name>
<proteinExistence type="predicted"/>
<evidence type="ECO:0000313" key="4">
    <source>
        <dbReference type="Proteomes" id="UP001348641"/>
    </source>
</evidence>
<feature type="region of interest" description="Disordered" evidence="1">
    <location>
        <begin position="211"/>
        <end position="236"/>
    </location>
</feature>
<keyword evidence="2" id="KW-1133">Transmembrane helix</keyword>
<dbReference type="Proteomes" id="UP001348641">
    <property type="component" value="Unassembled WGS sequence"/>
</dbReference>
<evidence type="ECO:0000313" key="3">
    <source>
        <dbReference type="EMBL" id="MEE2049415.1"/>
    </source>
</evidence>